<dbReference type="PANTHER" id="PTHR20905">
    <property type="entry name" value="N-ACETYLTRANSFERASE-RELATED"/>
    <property type="match status" value="1"/>
</dbReference>
<dbReference type="Proteomes" id="UP000002358">
    <property type="component" value="Chromosome 5"/>
</dbReference>
<dbReference type="Gene3D" id="3.40.630.30">
    <property type="match status" value="1"/>
</dbReference>
<dbReference type="SUPFAM" id="SSF55729">
    <property type="entry name" value="Acyl-CoA N-acyltransferases (Nat)"/>
    <property type="match status" value="1"/>
</dbReference>
<dbReference type="InterPro" id="IPR016181">
    <property type="entry name" value="Acyl_CoA_acyltransferase"/>
</dbReference>
<gene>
    <name evidence="2" type="primary">107980479</name>
</gene>
<dbReference type="OMA" id="EMQLVFR"/>
<dbReference type="EnsemblMetazoa" id="XM_016986228">
    <property type="protein sequence ID" value="XP_016841717"/>
    <property type="gene ID" value="LOC107980479"/>
</dbReference>
<dbReference type="SMR" id="A0A7M7IYY3"/>
<dbReference type="PROSITE" id="PS51186">
    <property type="entry name" value="GNAT"/>
    <property type="match status" value="1"/>
</dbReference>
<dbReference type="Pfam" id="PF00583">
    <property type="entry name" value="Acetyltransf_1"/>
    <property type="match status" value="1"/>
</dbReference>
<sequence>MSKKADSSIIAYKILTKEHTDAATNLQIESSFQECLTIGFGIADVSGGTDHDGFAALLEAIIADGLSVGAFDTKSGELVGVCFNKLHHKSNSTTTSIEENVDENMKHPATRDLMKFVFKIESSVDLYEHYGCNHTMEVFYVGVDSRYRRYGIAQNLMRSSLEMARKIARERALPEPEVAFGVFTSNYSQALAEKFGFEWLYSVNYDDYECYDGKMLSDRIGPVHKCAKLAARKL</sequence>
<evidence type="ECO:0000313" key="2">
    <source>
        <dbReference type="EnsemblMetazoa" id="XP_016841717"/>
    </source>
</evidence>
<protein>
    <recommendedName>
        <fullName evidence="1">N-acetyltransferase domain-containing protein</fullName>
    </recommendedName>
</protein>
<dbReference type="CDD" id="cd04301">
    <property type="entry name" value="NAT_SF"/>
    <property type="match status" value="1"/>
</dbReference>
<dbReference type="InterPro" id="IPR000182">
    <property type="entry name" value="GNAT_dom"/>
</dbReference>
<dbReference type="KEGG" id="nvi:107980479"/>
<name>A0A7M7IYY3_NASVI</name>
<evidence type="ECO:0000313" key="3">
    <source>
        <dbReference type="Proteomes" id="UP000002358"/>
    </source>
</evidence>
<reference evidence="2" key="1">
    <citation type="submission" date="2021-01" db="UniProtKB">
        <authorList>
            <consortium name="EnsemblMetazoa"/>
        </authorList>
    </citation>
    <scope>IDENTIFICATION</scope>
</reference>
<keyword evidence="3" id="KW-1185">Reference proteome</keyword>
<dbReference type="AlphaFoldDB" id="A0A7M7IYY3"/>
<dbReference type="OrthoDB" id="8191594at2759"/>
<dbReference type="InParanoid" id="A0A7M7IYY3"/>
<dbReference type="GO" id="GO:0008080">
    <property type="term" value="F:N-acetyltransferase activity"/>
    <property type="evidence" value="ECO:0007669"/>
    <property type="project" value="TreeGrafter"/>
</dbReference>
<evidence type="ECO:0000259" key="1">
    <source>
        <dbReference type="PROSITE" id="PS51186"/>
    </source>
</evidence>
<dbReference type="PANTHER" id="PTHR20905:SF28">
    <property type="entry name" value="GH28833P-RELATED"/>
    <property type="match status" value="1"/>
</dbReference>
<proteinExistence type="predicted"/>
<organism evidence="2 3">
    <name type="scientific">Nasonia vitripennis</name>
    <name type="common">Parasitic wasp</name>
    <dbReference type="NCBI Taxonomy" id="7425"/>
    <lineage>
        <taxon>Eukaryota</taxon>
        <taxon>Metazoa</taxon>
        <taxon>Ecdysozoa</taxon>
        <taxon>Arthropoda</taxon>
        <taxon>Hexapoda</taxon>
        <taxon>Insecta</taxon>
        <taxon>Pterygota</taxon>
        <taxon>Neoptera</taxon>
        <taxon>Endopterygota</taxon>
        <taxon>Hymenoptera</taxon>
        <taxon>Apocrita</taxon>
        <taxon>Proctotrupomorpha</taxon>
        <taxon>Chalcidoidea</taxon>
        <taxon>Pteromalidae</taxon>
        <taxon>Pteromalinae</taxon>
        <taxon>Nasonia</taxon>
    </lineage>
</organism>
<feature type="domain" description="N-acetyltransferase" evidence="1">
    <location>
        <begin position="81"/>
        <end position="217"/>
    </location>
</feature>
<accession>A0A7M7IYY3</accession>